<evidence type="ECO:0000259" key="1">
    <source>
        <dbReference type="Pfam" id="PF18962"/>
    </source>
</evidence>
<sequence length="168" mass="18665">RKKEISIISGTNNTFCWAGQCYSLGTFVSTDSTIIASGATNEDFKGYYYPDSCEGASIIDYTFFSLKDSAKVTVKYNVTSTGVDNYITKENYISSPFPNPAGSFTYFSYNIKSNSKAYIAIHNVLGSQLKKIELTGKSGKIRINTNRLTSGLYFYSFVVNDKVIKTKK</sequence>
<comment type="caution">
    <text evidence="2">The sequence shown here is derived from an EMBL/GenBank/DDBJ whole genome shotgun (WGS) entry which is preliminary data.</text>
</comment>
<organism evidence="2">
    <name type="scientific">marine sediment metagenome</name>
    <dbReference type="NCBI Taxonomy" id="412755"/>
    <lineage>
        <taxon>unclassified sequences</taxon>
        <taxon>metagenomes</taxon>
        <taxon>ecological metagenomes</taxon>
    </lineage>
</organism>
<protein>
    <recommendedName>
        <fullName evidence="1">Secretion system C-terminal sorting domain-containing protein</fullName>
    </recommendedName>
</protein>
<feature type="non-terminal residue" evidence="2">
    <location>
        <position position="1"/>
    </location>
</feature>
<name>X1MZ08_9ZZZZ</name>
<proteinExistence type="predicted"/>
<feature type="non-terminal residue" evidence="2">
    <location>
        <position position="168"/>
    </location>
</feature>
<reference evidence="2" key="1">
    <citation type="journal article" date="2014" name="Front. Microbiol.">
        <title>High frequency of phylogenetically diverse reductive dehalogenase-homologous genes in deep subseafloor sedimentary metagenomes.</title>
        <authorList>
            <person name="Kawai M."/>
            <person name="Futagami T."/>
            <person name="Toyoda A."/>
            <person name="Takaki Y."/>
            <person name="Nishi S."/>
            <person name="Hori S."/>
            <person name="Arai W."/>
            <person name="Tsubouchi T."/>
            <person name="Morono Y."/>
            <person name="Uchiyama I."/>
            <person name="Ito T."/>
            <person name="Fujiyama A."/>
            <person name="Inagaki F."/>
            <person name="Takami H."/>
        </authorList>
    </citation>
    <scope>NUCLEOTIDE SEQUENCE</scope>
    <source>
        <strain evidence="2">Expedition CK06-06</strain>
    </source>
</reference>
<evidence type="ECO:0000313" key="2">
    <source>
        <dbReference type="EMBL" id="GAI11594.1"/>
    </source>
</evidence>
<dbReference type="Pfam" id="PF18962">
    <property type="entry name" value="Por_Secre_tail"/>
    <property type="match status" value="1"/>
</dbReference>
<feature type="domain" description="Secretion system C-terminal sorting" evidence="1">
    <location>
        <begin position="97"/>
        <end position="165"/>
    </location>
</feature>
<dbReference type="AlphaFoldDB" id="X1MZ08"/>
<dbReference type="InterPro" id="IPR026444">
    <property type="entry name" value="Secre_tail"/>
</dbReference>
<dbReference type="EMBL" id="BARV01013103">
    <property type="protein sequence ID" value="GAI11594.1"/>
    <property type="molecule type" value="Genomic_DNA"/>
</dbReference>
<gene>
    <name evidence="2" type="ORF">S06H3_23882</name>
</gene>
<dbReference type="NCBIfam" id="TIGR04183">
    <property type="entry name" value="Por_Secre_tail"/>
    <property type="match status" value="1"/>
</dbReference>
<accession>X1MZ08</accession>